<keyword evidence="3" id="KW-1185">Reference proteome</keyword>
<dbReference type="AlphaFoldDB" id="A0A9P8V918"/>
<proteinExistence type="predicted"/>
<evidence type="ECO:0000256" key="1">
    <source>
        <dbReference type="SAM" id="SignalP"/>
    </source>
</evidence>
<name>A0A9P8V918_9PEZI</name>
<sequence>MKHFSILLSLVAAAAGAALSPRADSGLTLPLGEIGWEGSVTPGGPVVKVWGADLDDIEAKIKKDHPEFSIWLDEPNEATPVESSANPALEVRAALVKRLKGNCDSRFGRADVAYVNDCIINLRKVNGNRCSARARTCIRTQCVRSAAVGLCNDITYDITVNCTDVARMADTVRLACNWIRLPWVCAPGKCNIQEHWSHGQEFSPGNTWNVIVGTCGFFGNGEKPV</sequence>
<protein>
    <submittedName>
        <fullName evidence="2">Uncharacterized protein</fullName>
    </submittedName>
</protein>
<keyword evidence="1" id="KW-0732">Signal</keyword>
<feature type="chain" id="PRO_5040166671" evidence="1">
    <location>
        <begin position="19"/>
        <end position="225"/>
    </location>
</feature>
<gene>
    <name evidence="2" type="ORF">F5X68DRAFT_233171</name>
</gene>
<reference evidence="2" key="1">
    <citation type="journal article" date="2021" name="Nat. Commun.">
        <title>Genetic determinants of endophytism in the Arabidopsis root mycobiome.</title>
        <authorList>
            <person name="Mesny F."/>
            <person name="Miyauchi S."/>
            <person name="Thiergart T."/>
            <person name="Pickel B."/>
            <person name="Atanasova L."/>
            <person name="Karlsson M."/>
            <person name="Huettel B."/>
            <person name="Barry K.W."/>
            <person name="Haridas S."/>
            <person name="Chen C."/>
            <person name="Bauer D."/>
            <person name="Andreopoulos W."/>
            <person name="Pangilinan J."/>
            <person name="LaButti K."/>
            <person name="Riley R."/>
            <person name="Lipzen A."/>
            <person name="Clum A."/>
            <person name="Drula E."/>
            <person name="Henrissat B."/>
            <person name="Kohler A."/>
            <person name="Grigoriev I.V."/>
            <person name="Martin F.M."/>
            <person name="Hacquard S."/>
        </authorList>
    </citation>
    <scope>NUCLEOTIDE SEQUENCE</scope>
    <source>
        <strain evidence="2">MPI-SDFR-AT-0117</strain>
    </source>
</reference>
<evidence type="ECO:0000313" key="2">
    <source>
        <dbReference type="EMBL" id="KAH6685426.1"/>
    </source>
</evidence>
<comment type="caution">
    <text evidence="2">The sequence shown here is derived from an EMBL/GenBank/DDBJ whole genome shotgun (WGS) entry which is preliminary data.</text>
</comment>
<organism evidence="2 3">
    <name type="scientific">Plectosphaerella plurivora</name>
    <dbReference type="NCBI Taxonomy" id="936078"/>
    <lineage>
        <taxon>Eukaryota</taxon>
        <taxon>Fungi</taxon>
        <taxon>Dikarya</taxon>
        <taxon>Ascomycota</taxon>
        <taxon>Pezizomycotina</taxon>
        <taxon>Sordariomycetes</taxon>
        <taxon>Hypocreomycetidae</taxon>
        <taxon>Glomerellales</taxon>
        <taxon>Plectosphaerellaceae</taxon>
        <taxon>Plectosphaerella</taxon>
    </lineage>
</organism>
<accession>A0A9P8V918</accession>
<dbReference type="OrthoDB" id="3552888at2759"/>
<dbReference type="EMBL" id="JAGSXJ010000015">
    <property type="protein sequence ID" value="KAH6685426.1"/>
    <property type="molecule type" value="Genomic_DNA"/>
</dbReference>
<feature type="signal peptide" evidence="1">
    <location>
        <begin position="1"/>
        <end position="18"/>
    </location>
</feature>
<dbReference type="Proteomes" id="UP000770015">
    <property type="component" value="Unassembled WGS sequence"/>
</dbReference>
<evidence type="ECO:0000313" key="3">
    <source>
        <dbReference type="Proteomes" id="UP000770015"/>
    </source>
</evidence>